<accession>A0ABP4CCI1</accession>
<organism evidence="2 3">
    <name type="scientific">Kribbella koreensis</name>
    <dbReference type="NCBI Taxonomy" id="57909"/>
    <lineage>
        <taxon>Bacteria</taxon>
        <taxon>Bacillati</taxon>
        <taxon>Actinomycetota</taxon>
        <taxon>Actinomycetes</taxon>
        <taxon>Propionibacteriales</taxon>
        <taxon>Kribbellaceae</taxon>
        <taxon>Kribbella</taxon>
    </lineage>
</organism>
<evidence type="ECO:0000256" key="1">
    <source>
        <dbReference type="SAM" id="SignalP"/>
    </source>
</evidence>
<keyword evidence="1" id="KW-0732">Signal</keyword>
<dbReference type="InterPro" id="IPR009003">
    <property type="entry name" value="Peptidase_S1_PA"/>
</dbReference>
<dbReference type="RefSeq" id="WP_343984131.1">
    <property type="nucleotide sequence ID" value="NZ_BAAAHK010000027.1"/>
</dbReference>
<evidence type="ECO:0000313" key="3">
    <source>
        <dbReference type="Proteomes" id="UP001500542"/>
    </source>
</evidence>
<comment type="caution">
    <text evidence="2">The sequence shown here is derived from an EMBL/GenBank/DDBJ whole genome shotgun (WGS) entry which is preliminary data.</text>
</comment>
<sequence>MRKSPDRARLAGAGVVAVALLAAFTAVPSQASEPAVNSPAEPRVSAKSATAADRQMLAQRPLIEAAERLAVVAESPALQGFAGITLADDAVVLWWKGAPPARVRQAVSSAAKLAPVRIAGAVHSKKELDQAARSIATWQQQNPGAGVHAVKNPGDGSGLVLSVSPTRRAAAELGQTLRERTGVPVRVVAEEPLKPLSRGDDWSPWIGGARLWNQSAGAICTTGFGVRDGQHRPYILTAAHCGQSGQQFADGQGEYIGNMGARNQDHDIALIPTNNVDPQLYVGDGNSGLVENVPYWGHVFVGQYLCQSGITSAAVTGGPVCNIKVLFFYNDREDLVEGEQMNGQDAARGGDSGGPVYSRGDAGLIANGTVTRGAGPRIGFQDFATANRDFGVSMS</sequence>
<dbReference type="Proteomes" id="UP001500542">
    <property type="component" value="Unassembled WGS sequence"/>
</dbReference>
<keyword evidence="3" id="KW-1185">Reference proteome</keyword>
<dbReference type="Gene3D" id="2.40.10.10">
    <property type="entry name" value="Trypsin-like serine proteases"/>
    <property type="match status" value="2"/>
</dbReference>
<proteinExistence type="predicted"/>
<dbReference type="InterPro" id="IPR033116">
    <property type="entry name" value="TRYPSIN_SER"/>
</dbReference>
<dbReference type="SUPFAM" id="SSF50494">
    <property type="entry name" value="Trypsin-like serine proteases"/>
    <property type="match status" value="1"/>
</dbReference>
<evidence type="ECO:0000313" key="2">
    <source>
        <dbReference type="EMBL" id="GAA0963557.1"/>
    </source>
</evidence>
<feature type="chain" id="PRO_5046375124" evidence="1">
    <location>
        <begin position="32"/>
        <end position="395"/>
    </location>
</feature>
<name>A0ABP4CCI1_9ACTN</name>
<feature type="signal peptide" evidence="1">
    <location>
        <begin position="1"/>
        <end position="31"/>
    </location>
</feature>
<dbReference type="PROSITE" id="PS00134">
    <property type="entry name" value="TRYPSIN_HIS"/>
    <property type="match status" value="1"/>
</dbReference>
<gene>
    <name evidence="2" type="ORF">GCM10009554_83120</name>
</gene>
<reference evidence="3" key="1">
    <citation type="journal article" date="2019" name="Int. J. Syst. Evol. Microbiol.">
        <title>The Global Catalogue of Microorganisms (GCM) 10K type strain sequencing project: providing services to taxonomists for standard genome sequencing and annotation.</title>
        <authorList>
            <consortium name="The Broad Institute Genomics Platform"/>
            <consortium name="The Broad Institute Genome Sequencing Center for Infectious Disease"/>
            <person name="Wu L."/>
            <person name="Ma J."/>
        </authorList>
    </citation>
    <scope>NUCLEOTIDE SEQUENCE [LARGE SCALE GENOMIC DNA]</scope>
    <source>
        <strain evidence="3">JCM 10977</strain>
    </source>
</reference>
<dbReference type="InterPro" id="IPR018114">
    <property type="entry name" value="TRYPSIN_HIS"/>
</dbReference>
<dbReference type="InterPro" id="IPR043504">
    <property type="entry name" value="Peptidase_S1_PA_chymotrypsin"/>
</dbReference>
<dbReference type="PROSITE" id="PS00135">
    <property type="entry name" value="TRYPSIN_SER"/>
    <property type="match status" value="1"/>
</dbReference>
<dbReference type="EMBL" id="BAAAHK010000027">
    <property type="protein sequence ID" value="GAA0963557.1"/>
    <property type="molecule type" value="Genomic_DNA"/>
</dbReference>
<protein>
    <submittedName>
        <fullName evidence="2">S1 family peptidase</fullName>
    </submittedName>
</protein>